<name>T1KKM7_TETUR</name>
<keyword evidence="4 6" id="KW-0472">Membrane</keyword>
<accession>T1KKM7</accession>
<evidence type="ECO:0000259" key="7">
    <source>
        <dbReference type="Pfam" id="PF00324"/>
    </source>
</evidence>
<feature type="region of interest" description="Disordered" evidence="5">
    <location>
        <begin position="916"/>
        <end position="935"/>
    </location>
</feature>
<feature type="region of interest" description="Disordered" evidence="5">
    <location>
        <begin position="943"/>
        <end position="971"/>
    </location>
</feature>
<feature type="compositionally biased region" description="Low complexity" evidence="5">
    <location>
        <begin position="949"/>
        <end position="971"/>
    </location>
</feature>
<feature type="domain" description="SLC12A transporter C-terminal" evidence="8">
    <location>
        <begin position="820"/>
        <end position="890"/>
    </location>
</feature>
<feature type="transmembrane region" description="Helical" evidence="6">
    <location>
        <begin position="198"/>
        <end position="217"/>
    </location>
</feature>
<dbReference type="Pfam" id="PF03522">
    <property type="entry name" value="SLC12"/>
    <property type="match status" value="3"/>
</dbReference>
<feature type="compositionally biased region" description="Basic and acidic residues" evidence="5">
    <location>
        <begin position="1"/>
        <end position="13"/>
    </location>
</feature>
<dbReference type="GO" id="GO:0055075">
    <property type="term" value="P:potassium ion homeostasis"/>
    <property type="evidence" value="ECO:0007669"/>
    <property type="project" value="TreeGrafter"/>
</dbReference>
<evidence type="ECO:0000259" key="8">
    <source>
        <dbReference type="Pfam" id="PF03522"/>
    </source>
</evidence>
<feature type="transmembrane region" description="Helical" evidence="6">
    <location>
        <begin position="151"/>
        <end position="178"/>
    </location>
</feature>
<dbReference type="GO" id="GO:0006884">
    <property type="term" value="P:cell volume homeostasis"/>
    <property type="evidence" value="ECO:0007669"/>
    <property type="project" value="TreeGrafter"/>
</dbReference>
<evidence type="ECO:0000256" key="6">
    <source>
        <dbReference type="SAM" id="Phobius"/>
    </source>
</evidence>
<dbReference type="InterPro" id="IPR018491">
    <property type="entry name" value="SLC12_C"/>
</dbReference>
<feature type="region of interest" description="Disordered" evidence="5">
    <location>
        <begin position="986"/>
        <end position="1023"/>
    </location>
</feature>
<feature type="transmembrane region" description="Helical" evidence="6">
    <location>
        <begin position="429"/>
        <end position="454"/>
    </location>
</feature>
<dbReference type="PANTHER" id="PTHR11827:SF73">
    <property type="entry name" value="KAZACHOC, ISOFORM G"/>
    <property type="match status" value="1"/>
</dbReference>
<feature type="transmembrane region" description="Helical" evidence="6">
    <location>
        <begin position="530"/>
        <end position="547"/>
    </location>
</feature>
<feature type="domain" description="Amino acid permease/ SLC12A" evidence="7">
    <location>
        <begin position="74"/>
        <end position="256"/>
    </location>
</feature>
<organism evidence="9 10">
    <name type="scientific">Tetranychus urticae</name>
    <name type="common">Two-spotted spider mite</name>
    <dbReference type="NCBI Taxonomy" id="32264"/>
    <lineage>
        <taxon>Eukaryota</taxon>
        <taxon>Metazoa</taxon>
        <taxon>Ecdysozoa</taxon>
        <taxon>Arthropoda</taxon>
        <taxon>Chelicerata</taxon>
        <taxon>Arachnida</taxon>
        <taxon>Acari</taxon>
        <taxon>Acariformes</taxon>
        <taxon>Trombidiformes</taxon>
        <taxon>Prostigmata</taxon>
        <taxon>Eleutherengona</taxon>
        <taxon>Raphignathae</taxon>
        <taxon>Tetranychoidea</taxon>
        <taxon>Tetranychidae</taxon>
        <taxon>Tetranychus</taxon>
    </lineage>
</organism>
<evidence type="ECO:0000256" key="4">
    <source>
        <dbReference type="ARBA" id="ARBA00023136"/>
    </source>
</evidence>
<comment type="subcellular location">
    <subcellularLocation>
        <location evidence="1">Membrane</location>
        <topology evidence="1">Multi-pass membrane protein</topology>
    </subcellularLocation>
</comment>
<feature type="region of interest" description="Disordered" evidence="5">
    <location>
        <begin position="1"/>
        <end position="23"/>
    </location>
</feature>
<keyword evidence="10" id="KW-1185">Reference proteome</keyword>
<dbReference type="HOGENOM" id="CLU_001883_1_2_1"/>
<keyword evidence="2 6" id="KW-0812">Transmembrane</keyword>
<feature type="transmembrane region" description="Helical" evidence="6">
    <location>
        <begin position="385"/>
        <end position="408"/>
    </location>
</feature>
<dbReference type="STRING" id="32264.T1KKM7"/>
<evidence type="ECO:0000313" key="9">
    <source>
        <dbReference type="EnsemblMetazoa" id="tetur13g04280.1"/>
    </source>
</evidence>
<reference evidence="10" key="1">
    <citation type="submission" date="2011-08" db="EMBL/GenBank/DDBJ databases">
        <authorList>
            <person name="Rombauts S."/>
        </authorList>
    </citation>
    <scope>NUCLEOTIDE SEQUENCE</scope>
    <source>
        <strain evidence="10">London</strain>
    </source>
</reference>
<evidence type="ECO:0000256" key="2">
    <source>
        <dbReference type="ARBA" id="ARBA00022692"/>
    </source>
</evidence>
<dbReference type="GO" id="GO:0015379">
    <property type="term" value="F:potassium:chloride symporter activity"/>
    <property type="evidence" value="ECO:0007669"/>
    <property type="project" value="TreeGrafter"/>
</dbReference>
<feature type="domain" description="Amino acid permease/ SLC12A" evidence="7">
    <location>
        <begin position="384"/>
        <end position="667"/>
    </location>
</feature>
<feature type="transmembrane region" description="Helical" evidence="6">
    <location>
        <begin position="224"/>
        <end position="246"/>
    </location>
</feature>
<reference evidence="9" key="2">
    <citation type="submission" date="2015-06" db="UniProtKB">
        <authorList>
            <consortium name="EnsemblMetazoa"/>
        </authorList>
    </citation>
    <scope>IDENTIFICATION</scope>
</reference>
<dbReference type="InterPro" id="IPR004841">
    <property type="entry name" value="AA-permease/SLC12A_dom"/>
</dbReference>
<dbReference type="GO" id="GO:1990573">
    <property type="term" value="P:potassium ion import across plasma membrane"/>
    <property type="evidence" value="ECO:0007669"/>
    <property type="project" value="TreeGrafter"/>
</dbReference>
<keyword evidence="3 6" id="KW-1133">Transmembrane helix</keyword>
<feature type="transmembrane region" description="Helical" evidence="6">
    <location>
        <begin position="553"/>
        <end position="575"/>
    </location>
</feature>
<dbReference type="eggNOG" id="KOG2082">
    <property type="taxonomic scope" value="Eukaryota"/>
</dbReference>
<dbReference type="Pfam" id="PF00324">
    <property type="entry name" value="AA_permease"/>
    <property type="match status" value="2"/>
</dbReference>
<evidence type="ECO:0000256" key="3">
    <source>
        <dbReference type="ARBA" id="ARBA00022989"/>
    </source>
</evidence>
<dbReference type="PANTHER" id="PTHR11827">
    <property type="entry name" value="SOLUTE CARRIER FAMILY 12, CATION COTRANSPORTERS"/>
    <property type="match status" value="1"/>
</dbReference>
<dbReference type="GO" id="GO:0045202">
    <property type="term" value="C:synapse"/>
    <property type="evidence" value="ECO:0007669"/>
    <property type="project" value="GOC"/>
</dbReference>
<protein>
    <recommendedName>
        <fullName evidence="11">SLC12A transporter C-terminal domain-containing protein</fullName>
    </recommendedName>
</protein>
<dbReference type="GO" id="GO:0007268">
    <property type="term" value="P:chemical synaptic transmission"/>
    <property type="evidence" value="ECO:0007669"/>
    <property type="project" value="TreeGrafter"/>
</dbReference>
<dbReference type="FunFam" id="1.20.1740.10:FF:000037">
    <property type="entry name" value="Uncharacterized protein, isoform F"/>
    <property type="match status" value="1"/>
</dbReference>
<proteinExistence type="predicted"/>
<dbReference type="NCBIfam" id="TIGR00930">
    <property type="entry name" value="2a30"/>
    <property type="match status" value="1"/>
</dbReference>
<evidence type="ECO:0000313" key="10">
    <source>
        <dbReference type="Proteomes" id="UP000015104"/>
    </source>
</evidence>
<feature type="domain" description="SLC12A transporter C-terminal" evidence="8">
    <location>
        <begin position="685"/>
        <end position="804"/>
    </location>
</feature>
<feature type="domain" description="SLC12A transporter C-terminal" evidence="8">
    <location>
        <begin position="997"/>
        <end position="1109"/>
    </location>
</feature>
<dbReference type="EnsemblMetazoa" id="tetur13g04280.1">
    <property type="protein sequence ID" value="tetur13g04280.1"/>
    <property type="gene ID" value="tetur13g04280"/>
</dbReference>
<feature type="transmembrane region" description="Helical" evidence="6">
    <location>
        <begin position="587"/>
        <end position="610"/>
    </location>
</feature>
<dbReference type="GO" id="GO:0055064">
    <property type="term" value="P:chloride ion homeostasis"/>
    <property type="evidence" value="ECO:0007669"/>
    <property type="project" value="TreeGrafter"/>
</dbReference>
<dbReference type="AlphaFoldDB" id="T1KKM7"/>
<evidence type="ECO:0008006" key="11">
    <source>
        <dbReference type="Google" id="ProtNLM"/>
    </source>
</evidence>
<evidence type="ECO:0000256" key="5">
    <source>
        <dbReference type="SAM" id="MobiDB-lite"/>
    </source>
</evidence>
<dbReference type="Proteomes" id="UP000015104">
    <property type="component" value="Unassembled WGS sequence"/>
</dbReference>
<dbReference type="EMBL" id="CAEY01000176">
    <property type="status" value="NOT_ANNOTATED_CDS"/>
    <property type="molecule type" value="Genomic_DNA"/>
</dbReference>
<dbReference type="GO" id="GO:0005886">
    <property type="term" value="C:plasma membrane"/>
    <property type="evidence" value="ECO:0007669"/>
    <property type="project" value="TreeGrafter"/>
</dbReference>
<feature type="transmembrane region" description="Helical" evidence="6">
    <location>
        <begin position="74"/>
        <end position="96"/>
    </location>
</feature>
<feature type="transmembrane region" description="Helical" evidence="6">
    <location>
        <begin position="102"/>
        <end position="130"/>
    </location>
</feature>
<sequence>MMDLSKEEDKEGSSKNMYLYGEEPNERPAVSTILSKLANYNYLPLTTKEGDPNGTPKGGGGGGGGAQLGTIAGVYLPCIQNIFGVILFIRMVWIVGTAGVPAAFLIVFICCSVTFCTSISLSAIATNGIVPAGGSYFMISRALGPEFGGAVGVLFFLATGVAGAMYIAGAIEIILKYITPELALFGDLNEQSVLYHNIRFYGTMILIVSVIIVFIGVKFVSKVAPFALAVCLLSIFSIYFGVFINYNGTPDTFCMVGSRIMSNTGYKNCNKNSSDPDSIWHVFCVFHNQSVTEPDQVKVGPGLYNRRLDIRLQHRSEIDGTMIEPHWDCDPYFKNHEVKLARSVPGIASGVIKENLALRFREKGDVVTMDPDARYPPELPPYSNIFVDLTTSFTFFVAVYFPSCTGILAGSNRSGDLADGQKSIPVGTIAAQLTTSFVYLSSVVLFGACFNNLFIRDKFGDCAGGQLAVTLVAWPYPKLIVFGALFSTLGAALQSLTSAPRLIQAIANDGIIPFLNRFAVMDSRGEPVRALMLTTVIAWAALLIGNLDFIAPILTMFFLMCYMFVNLACTLQSLLKTPNWRPRFKYYHWSLSMTGVFLCLFVMFISSWYYALSAIIIAGCVYKYIEYRGAEKEWGDGFRGLALSAARYSLLRLEDAPPHTKNWRPQIMVLLKLSGGDELIIKKRNLLTFVAQLKAGKGLTLVCTCIDGNTNSIEAQARASAAKQTIVKAMNEEKVKGFVNVLITNNVADGLSYYIQSAGLGGLKHNTVLLGWPHGWRQSMNSSKVDVFLQTIRNVTASKNALLIPKGVDQWPETTSPGLTGFIDVWWIVHDGGMLMLLPFLLKQNKVWKNCKLRVFTVAQMQDNSIQMKKDLKAWLYAIRIEASVEVIEFNDTDISQYTYERTLRMEQRTEMLRQMARAAAEANSGSSSNVTGGTVAKAVRFATRRKSSTTSNPTTSDPSSPPSTTTTFGPTATVVDIIPSQPVFTVSQATPPGSPERKHKNILDNVPNQDENAPPPLETNKLLNLKPDENNVRRMNTAVKLNEAIVDKSHSAKLIFINLPGLPRDIAHGRGSTESAHHYMEFLEALTEGLDRVVLVRGGGREVITIYS</sequence>
<evidence type="ECO:0000256" key="1">
    <source>
        <dbReference type="ARBA" id="ARBA00004141"/>
    </source>
</evidence>
<dbReference type="Gene3D" id="1.20.1740.10">
    <property type="entry name" value="Amino acid/polyamine transporter I"/>
    <property type="match status" value="2"/>
</dbReference>
<dbReference type="InterPro" id="IPR004842">
    <property type="entry name" value="SLC12A_fam"/>
</dbReference>
<feature type="compositionally biased region" description="Low complexity" evidence="5">
    <location>
        <begin position="917"/>
        <end position="935"/>
    </location>
</feature>